<proteinExistence type="predicted"/>
<evidence type="ECO:0000313" key="3">
    <source>
        <dbReference type="EMBL" id="KAG5840659.1"/>
    </source>
</evidence>
<gene>
    <name evidence="3" type="ORF">ANANG_G00191070</name>
</gene>
<dbReference type="GO" id="GO:0003682">
    <property type="term" value="F:chromatin binding"/>
    <property type="evidence" value="ECO:0007669"/>
    <property type="project" value="TreeGrafter"/>
</dbReference>
<dbReference type="GO" id="GO:0000812">
    <property type="term" value="C:Swr1 complex"/>
    <property type="evidence" value="ECO:0007669"/>
    <property type="project" value="TreeGrafter"/>
</dbReference>
<dbReference type="EMBL" id="JAFIRN010000010">
    <property type="protein sequence ID" value="KAG5840659.1"/>
    <property type="molecule type" value="Genomic_DNA"/>
</dbReference>
<feature type="domain" description="E1A-binding protein p400 N-terminal" evidence="2">
    <location>
        <begin position="4"/>
        <end position="211"/>
    </location>
</feature>
<dbReference type="PANTHER" id="PTHR46459">
    <property type="entry name" value="E1A-BINDING PROTEIN P400-RELATED"/>
    <property type="match status" value="1"/>
</dbReference>
<evidence type="ECO:0000256" key="1">
    <source>
        <dbReference type="SAM" id="MobiDB-lite"/>
    </source>
</evidence>
<organism evidence="3 4">
    <name type="scientific">Anguilla anguilla</name>
    <name type="common">European freshwater eel</name>
    <name type="synonym">Muraena anguilla</name>
    <dbReference type="NCBI Taxonomy" id="7936"/>
    <lineage>
        <taxon>Eukaryota</taxon>
        <taxon>Metazoa</taxon>
        <taxon>Chordata</taxon>
        <taxon>Craniata</taxon>
        <taxon>Vertebrata</taxon>
        <taxon>Euteleostomi</taxon>
        <taxon>Actinopterygii</taxon>
        <taxon>Neopterygii</taxon>
        <taxon>Teleostei</taxon>
        <taxon>Anguilliformes</taxon>
        <taxon>Anguillidae</taxon>
        <taxon>Anguilla</taxon>
    </lineage>
</organism>
<evidence type="ECO:0000313" key="4">
    <source>
        <dbReference type="Proteomes" id="UP001044222"/>
    </source>
</evidence>
<evidence type="ECO:0000259" key="2">
    <source>
        <dbReference type="Pfam" id="PF15790"/>
    </source>
</evidence>
<keyword evidence="4" id="KW-1185">Reference proteome</keyword>
<dbReference type="GO" id="GO:0035267">
    <property type="term" value="C:NuA4 histone acetyltransferase complex"/>
    <property type="evidence" value="ECO:0007669"/>
    <property type="project" value="TreeGrafter"/>
</dbReference>
<reference evidence="3" key="1">
    <citation type="submission" date="2021-01" db="EMBL/GenBank/DDBJ databases">
        <title>A chromosome-scale assembly of European eel, Anguilla anguilla.</title>
        <authorList>
            <person name="Henkel C."/>
            <person name="Jong-Raadsen S.A."/>
            <person name="Dufour S."/>
            <person name="Weltzien F.-A."/>
            <person name="Palstra A.P."/>
            <person name="Pelster B."/>
            <person name="Spaink H.P."/>
            <person name="Van Den Thillart G.E."/>
            <person name="Jansen H."/>
            <person name="Zahm M."/>
            <person name="Klopp C."/>
            <person name="Cedric C."/>
            <person name="Louis A."/>
            <person name="Berthelot C."/>
            <person name="Parey E."/>
            <person name="Roest Crollius H."/>
            <person name="Montfort J."/>
            <person name="Robinson-Rechavi M."/>
            <person name="Bucao C."/>
            <person name="Bouchez O."/>
            <person name="Gislard M."/>
            <person name="Lluch J."/>
            <person name="Milhes M."/>
            <person name="Lampietro C."/>
            <person name="Lopez Roques C."/>
            <person name="Donnadieu C."/>
            <person name="Braasch I."/>
            <person name="Desvignes T."/>
            <person name="Postlethwait J."/>
            <person name="Bobe J."/>
            <person name="Guiguen Y."/>
            <person name="Dirks R."/>
        </authorList>
    </citation>
    <scope>NUCLEOTIDE SEQUENCE</scope>
    <source>
        <strain evidence="3">Tag_6206</strain>
        <tissue evidence="3">Liver</tissue>
    </source>
</reference>
<dbReference type="Pfam" id="PF15790">
    <property type="entry name" value="EP400_N"/>
    <property type="match status" value="1"/>
</dbReference>
<dbReference type="InterPro" id="IPR031575">
    <property type="entry name" value="EP400_N"/>
</dbReference>
<feature type="region of interest" description="Disordered" evidence="1">
    <location>
        <begin position="23"/>
        <end position="48"/>
    </location>
</feature>
<dbReference type="AlphaFoldDB" id="A0A9D3RRJ6"/>
<dbReference type="GO" id="GO:0006281">
    <property type="term" value="P:DNA repair"/>
    <property type="evidence" value="ECO:0007669"/>
    <property type="project" value="TreeGrafter"/>
</dbReference>
<protein>
    <recommendedName>
        <fullName evidence="2">E1A-binding protein p400 N-terminal domain-containing protein</fullName>
    </recommendedName>
</protein>
<comment type="caution">
    <text evidence="3">The sequence shown here is derived from an EMBL/GenBank/DDBJ whole genome shotgun (WGS) entry which is preliminary data.</text>
</comment>
<sequence length="526" mass="57514">MIPSQGMVSSVGSAAVASFGIPSAMPPSSPSRTNPPQGLSNPPLTPTGTVVGAIKKQQPKKLEEIAPSNPEVAQLRKQCLEHHNKKMEGLKDVFKEYLIELFFLQHLQGNMMDYLAFKKKPCVPLFTYLRQNDLDLEEEEEEEQSEVINDEVKVVTGKDGQAGTPVAIATQLPPNVSAAFSAQQQQQFQGHQGTSATSITKPVDIEVMKRQQALAQADQAKRPRIDVGRHGMIFQHPGVAPLGSPGVPLQQLMPTAQGRIATTRQFCVLFDAAGSISTLYRIRQNAGGFFQVFFFLFFTTNGGYAPRRASTSSSRREAATSPGLGSECMSSDCPRSVQKGDSGERRNSSQKRRRRSSFFKRDEAHVFRIFSPPIFCFTDHPLHPLRLILAFSHLLCLDGLSRDVSVSRRRAHTIRTSGRGKSPGKRALSDGGGTFAGSSAHFFVLVPAPIFMLTSPHFRLSSLLVAPPLSFQPMTLCGPRTLDASHPPFCRPAGRSCGVVLCSSFIFCWFISPPRHGPSPSHSSPF</sequence>
<accession>A0A9D3RRJ6</accession>
<feature type="compositionally biased region" description="Polar residues" evidence="1">
    <location>
        <begin position="30"/>
        <end position="48"/>
    </location>
</feature>
<feature type="region of interest" description="Disordered" evidence="1">
    <location>
        <begin position="411"/>
        <end position="430"/>
    </location>
</feature>
<dbReference type="Proteomes" id="UP001044222">
    <property type="component" value="Chromosome 10"/>
</dbReference>
<name>A0A9D3RRJ6_ANGAN</name>
<feature type="region of interest" description="Disordered" evidence="1">
    <location>
        <begin position="306"/>
        <end position="356"/>
    </location>
</feature>
<dbReference type="PANTHER" id="PTHR46459:SF1">
    <property type="entry name" value="E1A-BINDING PROTEIN P400"/>
    <property type="match status" value="1"/>
</dbReference>